<evidence type="ECO:0000313" key="8">
    <source>
        <dbReference type="Proteomes" id="UP000443353"/>
    </source>
</evidence>
<dbReference type="SUPFAM" id="SSF103473">
    <property type="entry name" value="MFS general substrate transporter"/>
    <property type="match status" value="1"/>
</dbReference>
<reference evidence="7 8" key="1">
    <citation type="submission" date="2019-12" db="EMBL/GenBank/DDBJ databases">
        <authorList>
            <person name="Li C."/>
            <person name="Zhao J."/>
        </authorList>
    </citation>
    <scope>NUCLEOTIDE SEQUENCE [LARGE SCALE GENOMIC DNA]</scope>
    <source>
        <strain evidence="7 8">NEAU-DD11</strain>
    </source>
</reference>
<dbReference type="CDD" id="cd17365">
    <property type="entry name" value="MFS_PcaK_like"/>
    <property type="match status" value="1"/>
</dbReference>
<sequence length="447" mass="45868">MQAQSVQQFIDDQPYSSLQKRVLALCFLVVAIDGFDTSSIGFIAPALRAGWNLSATQLAPLFGIGLFGLMAGALLLGPVADRYGRKPVLVLSVAFFGGTSLLSAFAHDMPALLALRFLTGLGLGGAMPTAITLTSEYCPQRRRASLVTLMFCGFTIGSAVGGAVAGQLLPTVGWRGILVIGGVLPLVLAPVLVATLPESLRWLVLRGRDGGAIAERIAGTVPPPLRVDAVALPGSPVTQLFRPGLVGGTLLLWVTFFMSLLIIYLLSSWLPTILNGAGHGLAQASFISAASPVGGTLGAILLGRWMDRFRPHRVLALAYLVAALCIAAIGAATTNVPLLVLAVFGVGFGISGAQIGANALAAAFYPTTSRATGVSWALAVGRTGSVLGSMVGGALLAAQLSNESIFLMLAVPAVLAALALLAMGRLEAPAGAAPTLNVHTTKESTPS</sequence>
<protein>
    <submittedName>
        <fullName evidence="7">MFS transporter</fullName>
    </submittedName>
</protein>
<gene>
    <name evidence="7" type="ORF">GPY61_23885</name>
</gene>
<dbReference type="Proteomes" id="UP000443353">
    <property type="component" value="Unassembled WGS sequence"/>
</dbReference>
<feature type="transmembrane region" description="Helical" evidence="5">
    <location>
        <begin position="22"/>
        <end position="46"/>
    </location>
</feature>
<dbReference type="GO" id="GO:0046943">
    <property type="term" value="F:carboxylic acid transmembrane transporter activity"/>
    <property type="evidence" value="ECO:0007669"/>
    <property type="project" value="TreeGrafter"/>
</dbReference>
<organism evidence="7 8">
    <name type="scientific">Massilia cellulosiltytica</name>
    <dbReference type="NCBI Taxonomy" id="2683234"/>
    <lineage>
        <taxon>Bacteria</taxon>
        <taxon>Pseudomonadati</taxon>
        <taxon>Pseudomonadota</taxon>
        <taxon>Betaproteobacteria</taxon>
        <taxon>Burkholderiales</taxon>
        <taxon>Oxalobacteraceae</taxon>
        <taxon>Telluria group</taxon>
        <taxon>Massilia</taxon>
    </lineage>
</organism>
<dbReference type="AlphaFoldDB" id="A0A7X3G3I7"/>
<comment type="subcellular location">
    <subcellularLocation>
        <location evidence="1">Membrane</location>
        <topology evidence="1">Multi-pass membrane protein</topology>
    </subcellularLocation>
</comment>
<dbReference type="InterPro" id="IPR020846">
    <property type="entry name" value="MFS_dom"/>
</dbReference>
<dbReference type="EMBL" id="WSES01000007">
    <property type="protein sequence ID" value="MVW62963.1"/>
    <property type="molecule type" value="Genomic_DNA"/>
</dbReference>
<dbReference type="PANTHER" id="PTHR23508:SF10">
    <property type="entry name" value="CARBOXYLIC ACID TRANSPORTER PROTEIN HOMOLOG"/>
    <property type="match status" value="1"/>
</dbReference>
<feature type="transmembrane region" description="Helical" evidence="5">
    <location>
        <begin position="338"/>
        <end position="364"/>
    </location>
</feature>
<name>A0A7X3G3I7_9BURK</name>
<keyword evidence="2 5" id="KW-0812">Transmembrane</keyword>
<feature type="transmembrane region" description="Helical" evidence="5">
    <location>
        <begin position="314"/>
        <end position="332"/>
    </location>
</feature>
<dbReference type="Pfam" id="PF07690">
    <property type="entry name" value="MFS_1"/>
    <property type="match status" value="1"/>
</dbReference>
<feature type="domain" description="Major facilitator superfamily (MFS) profile" evidence="6">
    <location>
        <begin position="22"/>
        <end position="428"/>
    </location>
</feature>
<evidence type="ECO:0000256" key="4">
    <source>
        <dbReference type="ARBA" id="ARBA00023136"/>
    </source>
</evidence>
<feature type="transmembrane region" description="Helical" evidence="5">
    <location>
        <begin position="282"/>
        <end position="302"/>
    </location>
</feature>
<dbReference type="InterPro" id="IPR011701">
    <property type="entry name" value="MFS"/>
</dbReference>
<dbReference type="InterPro" id="IPR005829">
    <property type="entry name" value="Sugar_transporter_CS"/>
</dbReference>
<feature type="transmembrane region" description="Helical" evidence="5">
    <location>
        <begin position="172"/>
        <end position="196"/>
    </location>
</feature>
<accession>A0A7X3G3I7</accession>
<dbReference type="Gene3D" id="1.20.1250.20">
    <property type="entry name" value="MFS general substrate transporter like domains"/>
    <property type="match status" value="2"/>
</dbReference>
<evidence type="ECO:0000256" key="2">
    <source>
        <dbReference type="ARBA" id="ARBA00022692"/>
    </source>
</evidence>
<dbReference type="RefSeq" id="WP_056330998.1">
    <property type="nucleotide sequence ID" value="NZ_WSES01000007.1"/>
</dbReference>
<feature type="transmembrane region" description="Helical" evidence="5">
    <location>
        <begin position="58"/>
        <end position="76"/>
    </location>
</feature>
<evidence type="ECO:0000256" key="3">
    <source>
        <dbReference type="ARBA" id="ARBA00022989"/>
    </source>
</evidence>
<evidence type="ECO:0000256" key="5">
    <source>
        <dbReference type="SAM" id="Phobius"/>
    </source>
</evidence>
<evidence type="ECO:0000256" key="1">
    <source>
        <dbReference type="ARBA" id="ARBA00004141"/>
    </source>
</evidence>
<feature type="transmembrane region" description="Helical" evidence="5">
    <location>
        <begin position="250"/>
        <end position="270"/>
    </location>
</feature>
<feature type="transmembrane region" description="Helical" evidence="5">
    <location>
        <begin position="376"/>
        <end position="398"/>
    </location>
</feature>
<dbReference type="GO" id="GO:0005886">
    <property type="term" value="C:plasma membrane"/>
    <property type="evidence" value="ECO:0007669"/>
    <property type="project" value="TreeGrafter"/>
</dbReference>
<feature type="transmembrane region" description="Helical" evidence="5">
    <location>
        <begin position="404"/>
        <end position="423"/>
    </location>
</feature>
<dbReference type="PANTHER" id="PTHR23508">
    <property type="entry name" value="CARBOXYLIC ACID TRANSPORTER PROTEIN HOMOLOG"/>
    <property type="match status" value="1"/>
</dbReference>
<keyword evidence="3 5" id="KW-1133">Transmembrane helix</keyword>
<evidence type="ECO:0000313" key="7">
    <source>
        <dbReference type="EMBL" id="MVW62963.1"/>
    </source>
</evidence>
<dbReference type="PROSITE" id="PS00217">
    <property type="entry name" value="SUGAR_TRANSPORT_2"/>
    <property type="match status" value="1"/>
</dbReference>
<dbReference type="PROSITE" id="PS50850">
    <property type="entry name" value="MFS"/>
    <property type="match status" value="1"/>
</dbReference>
<dbReference type="PROSITE" id="PS00216">
    <property type="entry name" value="SUGAR_TRANSPORT_1"/>
    <property type="match status" value="1"/>
</dbReference>
<feature type="transmembrane region" description="Helical" evidence="5">
    <location>
        <begin position="88"/>
        <end position="107"/>
    </location>
</feature>
<feature type="transmembrane region" description="Helical" evidence="5">
    <location>
        <begin position="146"/>
        <end position="166"/>
    </location>
</feature>
<feature type="transmembrane region" description="Helical" evidence="5">
    <location>
        <begin position="113"/>
        <end position="134"/>
    </location>
</feature>
<comment type="caution">
    <text evidence="7">The sequence shown here is derived from an EMBL/GenBank/DDBJ whole genome shotgun (WGS) entry which is preliminary data.</text>
</comment>
<keyword evidence="8" id="KW-1185">Reference proteome</keyword>
<proteinExistence type="predicted"/>
<evidence type="ECO:0000259" key="6">
    <source>
        <dbReference type="PROSITE" id="PS50850"/>
    </source>
</evidence>
<dbReference type="InterPro" id="IPR036259">
    <property type="entry name" value="MFS_trans_sf"/>
</dbReference>
<keyword evidence="4 5" id="KW-0472">Membrane</keyword>